<evidence type="ECO:0000313" key="2">
    <source>
        <dbReference type="Proteomes" id="UP000828390"/>
    </source>
</evidence>
<accession>A0A9D4I9R1</accession>
<name>A0A9D4I9R1_DREPO</name>
<comment type="caution">
    <text evidence="1">The sequence shown here is derived from an EMBL/GenBank/DDBJ whole genome shotgun (WGS) entry which is preliminary data.</text>
</comment>
<dbReference type="EMBL" id="JAIWYP010000010">
    <property type="protein sequence ID" value="KAH3755021.1"/>
    <property type="molecule type" value="Genomic_DNA"/>
</dbReference>
<dbReference type="AlphaFoldDB" id="A0A9D4I9R1"/>
<protein>
    <submittedName>
        <fullName evidence="1">Uncharacterized protein</fullName>
    </submittedName>
</protein>
<organism evidence="1 2">
    <name type="scientific">Dreissena polymorpha</name>
    <name type="common">Zebra mussel</name>
    <name type="synonym">Mytilus polymorpha</name>
    <dbReference type="NCBI Taxonomy" id="45954"/>
    <lineage>
        <taxon>Eukaryota</taxon>
        <taxon>Metazoa</taxon>
        <taxon>Spiralia</taxon>
        <taxon>Lophotrochozoa</taxon>
        <taxon>Mollusca</taxon>
        <taxon>Bivalvia</taxon>
        <taxon>Autobranchia</taxon>
        <taxon>Heteroconchia</taxon>
        <taxon>Euheterodonta</taxon>
        <taxon>Imparidentia</taxon>
        <taxon>Neoheterodontei</taxon>
        <taxon>Myida</taxon>
        <taxon>Dreissenoidea</taxon>
        <taxon>Dreissenidae</taxon>
        <taxon>Dreissena</taxon>
    </lineage>
</organism>
<reference evidence="1" key="1">
    <citation type="journal article" date="2019" name="bioRxiv">
        <title>The Genome of the Zebra Mussel, Dreissena polymorpha: A Resource for Invasive Species Research.</title>
        <authorList>
            <person name="McCartney M.A."/>
            <person name="Auch B."/>
            <person name="Kono T."/>
            <person name="Mallez S."/>
            <person name="Zhang Y."/>
            <person name="Obille A."/>
            <person name="Becker A."/>
            <person name="Abrahante J.E."/>
            <person name="Garbe J."/>
            <person name="Badalamenti J.P."/>
            <person name="Herman A."/>
            <person name="Mangelson H."/>
            <person name="Liachko I."/>
            <person name="Sullivan S."/>
            <person name="Sone E.D."/>
            <person name="Koren S."/>
            <person name="Silverstein K.A.T."/>
            <person name="Beckman K.B."/>
            <person name="Gohl D.M."/>
        </authorList>
    </citation>
    <scope>NUCLEOTIDE SEQUENCE</scope>
    <source>
        <strain evidence="1">Duluth1</strain>
        <tissue evidence="1">Whole animal</tissue>
    </source>
</reference>
<gene>
    <name evidence="1" type="ORF">DPMN_189702</name>
</gene>
<keyword evidence="2" id="KW-1185">Reference proteome</keyword>
<evidence type="ECO:0000313" key="1">
    <source>
        <dbReference type="EMBL" id="KAH3755021.1"/>
    </source>
</evidence>
<proteinExistence type="predicted"/>
<sequence length="73" mass="8003">MELYHVELEAHYIAMLSKPNSDISTLSVYKLIIVEFLSTPSRIDPAVSVLQIAGHSIMHGGLTIPALLWENGA</sequence>
<dbReference type="Proteomes" id="UP000828390">
    <property type="component" value="Unassembled WGS sequence"/>
</dbReference>
<reference evidence="1" key="2">
    <citation type="submission" date="2020-11" db="EMBL/GenBank/DDBJ databases">
        <authorList>
            <person name="McCartney M.A."/>
            <person name="Auch B."/>
            <person name="Kono T."/>
            <person name="Mallez S."/>
            <person name="Becker A."/>
            <person name="Gohl D.M."/>
            <person name="Silverstein K.A.T."/>
            <person name="Koren S."/>
            <person name="Bechman K.B."/>
            <person name="Herman A."/>
            <person name="Abrahante J.E."/>
            <person name="Garbe J."/>
        </authorList>
    </citation>
    <scope>NUCLEOTIDE SEQUENCE</scope>
    <source>
        <strain evidence="1">Duluth1</strain>
        <tissue evidence="1">Whole animal</tissue>
    </source>
</reference>